<name>A0A4Q0VTT3_9BACI</name>
<evidence type="ECO:0000313" key="7">
    <source>
        <dbReference type="EMBL" id="RXJ01708.1"/>
    </source>
</evidence>
<keyword evidence="2" id="KW-0175">Coiled coil</keyword>
<gene>
    <name evidence="7" type="ORF">DS745_09520</name>
</gene>
<dbReference type="Gene3D" id="6.10.250.3150">
    <property type="match status" value="1"/>
</dbReference>
<feature type="region of interest" description="Disordered" evidence="3">
    <location>
        <begin position="264"/>
        <end position="294"/>
    </location>
</feature>
<dbReference type="OrthoDB" id="9805070at2"/>
<dbReference type="SUPFAM" id="SSF51261">
    <property type="entry name" value="Duplicated hybrid motif"/>
    <property type="match status" value="1"/>
</dbReference>
<evidence type="ECO:0000256" key="1">
    <source>
        <dbReference type="ARBA" id="ARBA00022729"/>
    </source>
</evidence>
<dbReference type="InterPro" id="IPR057309">
    <property type="entry name" value="PcsB_CC"/>
</dbReference>
<feature type="coiled-coil region" evidence="2">
    <location>
        <begin position="31"/>
        <end position="121"/>
    </location>
</feature>
<dbReference type="Gene3D" id="2.70.70.10">
    <property type="entry name" value="Glucose Permease (Domain IIA)"/>
    <property type="match status" value="1"/>
</dbReference>
<dbReference type="InterPro" id="IPR016047">
    <property type="entry name" value="M23ase_b-sheet_dom"/>
</dbReference>
<dbReference type="PANTHER" id="PTHR21666:SF270">
    <property type="entry name" value="MUREIN HYDROLASE ACTIVATOR ENVC"/>
    <property type="match status" value="1"/>
</dbReference>
<feature type="compositionally biased region" description="Basic and acidic residues" evidence="3">
    <location>
        <begin position="264"/>
        <end position="275"/>
    </location>
</feature>
<keyword evidence="1 4" id="KW-0732">Signal</keyword>
<dbReference type="Proteomes" id="UP000290649">
    <property type="component" value="Unassembled WGS sequence"/>
</dbReference>
<evidence type="ECO:0000256" key="4">
    <source>
        <dbReference type="SAM" id="SignalP"/>
    </source>
</evidence>
<dbReference type="Pfam" id="PF24568">
    <property type="entry name" value="CC_PcsB"/>
    <property type="match status" value="1"/>
</dbReference>
<evidence type="ECO:0000259" key="6">
    <source>
        <dbReference type="Pfam" id="PF24568"/>
    </source>
</evidence>
<evidence type="ECO:0000313" key="8">
    <source>
        <dbReference type="Proteomes" id="UP000290649"/>
    </source>
</evidence>
<feature type="domain" description="M23ase beta-sheet core" evidence="5">
    <location>
        <begin position="311"/>
        <end position="411"/>
    </location>
</feature>
<dbReference type="EMBL" id="QOUX01000032">
    <property type="protein sequence ID" value="RXJ01708.1"/>
    <property type="molecule type" value="Genomic_DNA"/>
</dbReference>
<feature type="domain" description="Peptidoglycan hydrolase PcsB coiled-coil" evidence="6">
    <location>
        <begin position="108"/>
        <end position="181"/>
    </location>
</feature>
<feature type="signal peptide" evidence="4">
    <location>
        <begin position="1"/>
        <end position="20"/>
    </location>
</feature>
<dbReference type="AlphaFoldDB" id="A0A4Q0VTT3"/>
<evidence type="ECO:0000256" key="2">
    <source>
        <dbReference type="SAM" id="Coils"/>
    </source>
</evidence>
<comment type="caution">
    <text evidence="7">The sequence shown here is derived from an EMBL/GenBank/DDBJ whole genome shotgun (WGS) entry which is preliminary data.</text>
</comment>
<feature type="chain" id="PRO_5039187424" evidence="4">
    <location>
        <begin position="21"/>
        <end position="423"/>
    </location>
</feature>
<accession>A0A4Q0VTT3</accession>
<evidence type="ECO:0000256" key="3">
    <source>
        <dbReference type="SAM" id="MobiDB-lite"/>
    </source>
</evidence>
<reference evidence="7 8" key="1">
    <citation type="journal article" date="2019" name="Int. J. Syst. Evol. Microbiol.">
        <title>Anaerobacillus alkaliphilus sp. nov., a novel alkaliphilic and moderately halophilic bacterium.</title>
        <authorList>
            <person name="Borsodi A.K."/>
            <person name="Aszalos J.M."/>
            <person name="Bihari P."/>
            <person name="Nagy I."/>
            <person name="Schumann P."/>
            <person name="Sproer C."/>
            <person name="Kovacs A.L."/>
            <person name="Boka K."/>
            <person name="Dobosy P."/>
            <person name="Ovari M."/>
            <person name="Szili-Kovacs T."/>
            <person name="Toth E."/>
        </authorList>
    </citation>
    <scope>NUCLEOTIDE SEQUENCE [LARGE SCALE GENOMIC DNA]</scope>
    <source>
        <strain evidence="7 8">B16-10</strain>
    </source>
</reference>
<dbReference type="InterPro" id="IPR050570">
    <property type="entry name" value="Cell_wall_metabolism_enzyme"/>
</dbReference>
<proteinExistence type="predicted"/>
<keyword evidence="8" id="KW-1185">Reference proteome</keyword>
<dbReference type="PANTHER" id="PTHR21666">
    <property type="entry name" value="PEPTIDASE-RELATED"/>
    <property type="match status" value="1"/>
</dbReference>
<organism evidence="7 8">
    <name type="scientific">Anaerobacillus alkaliphilus</name>
    <dbReference type="NCBI Taxonomy" id="1548597"/>
    <lineage>
        <taxon>Bacteria</taxon>
        <taxon>Bacillati</taxon>
        <taxon>Bacillota</taxon>
        <taxon>Bacilli</taxon>
        <taxon>Bacillales</taxon>
        <taxon>Bacillaceae</taxon>
        <taxon>Anaerobacillus</taxon>
    </lineage>
</organism>
<dbReference type="GO" id="GO:0004222">
    <property type="term" value="F:metalloendopeptidase activity"/>
    <property type="evidence" value="ECO:0007669"/>
    <property type="project" value="TreeGrafter"/>
</dbReference>
<protein>
    <submittedName>
        <fullName evidence="7">Peptidase M23</fullName>
    </submittedName>
</protein>
<dbReference type="RefSeq" id="WP_129078009.1">
    <property type="nucleotide sequence ID" value="NZ_QOUX01000032.1"/>
</dbReference>
<sequence length="423" mass="47788">MKRRVFLVFTILLLAAGSFLTTLGTDHVEANSTLKKKIKSIQEEREENQSELDQKEKEIKAIEQKMKLLNDEIKVIDHQTATTNQQIREKDKEIESTKERIEDLMLEIQQLEERIAERDDLLKSRVRSMYKNGGSVNYLEVILGARSFGDLVNRISALSTIAQQDRNILEAHHNDKLAVEAAKAQMEDELIALEDQLSELEGLKATLEQQRKEKDRLMAQLKTQEGQLHAELGELEEADEILAAQEKAMQQELIAWQERQKRLEEERKRQAEEAARSGQTHAAPPVTAAGTFMRPTTGSITSPYGWRWGSMHHGIDIGKGGRSGDVHVVAVEAGTVIRSYYSASYGNTVMISHNVEGQVITTLYAHLENRFVSDGQRVEKGQLLGYMGNTGRSFGPHLHFEVHEGPWNGAKSNSVDPLRYIPR</sequence>
<evidence type="ECO:0000259" key="5">
    <source>
        <dbReference type="Pfam" id="PF01551"/>
    </source>
</evidence>
<dbReference type="Pfam" id="PF01551">
    <property type="entry name" value="Peptidase_M23"/>
    <property type="match status" value="1"/>
</dbReference>
<dbReference type="CDD" id="cd12797">
    <property type="entry name" value="M23_peptidase"/>
    <property type="match status" value="1"/>
</dbReference>
<dbReference type="InterPro" id="IPR011055">
    <property type="entry name" value="Dup_hybrid_motif"/>
</dbReference>